<keyword evidence="3" id="KW-1185">Reference proteome</keyword>
<evidence type="ECO:0000259" key="1">
    <source>
        <dbReference type="Pfam" id="PF01370"/>
    </source>
</evidence>
<gene>
    <name evidence="2" type="ORF">SAMN04488008_102303</name>
</gene>
<dbReference type="RefSeq" id="WP_091620811.1">
    <property type="nucleotide sequence ID" value="NZ_FNZN01000002.1"/>
</dbReference>
<dbReference type="EMBL" id="FNZN01000002">
    <property type="protein sequence ID" value="SEK85461.1"/>
    <property type="molecule type" value="Genomic_DNA"/>
</dbReference>
<dbReference type="SUPFAM" id="SSF51735">
    <property type="entry name" value="NAD(P)-binding Rossmann-fold domains"/>
    <property type="match status" value="1"/>
</dbReference>
<protein>
    <submittedName>
        <fullName evidence="2">Nucleoside-diphosphate-sugar epimerase</fullName>
    </submittedName>
</protein>
<dbReference type="GO" id="GO:0004029">
    <property type="term" value="F:aldehyde dehydrogenase (NAD+) activity"/>
    <property type="evidence" value="ECO:0007669"/>
    <property type="project" value="TreeGrafter"/>
</dbReference>
<dbReference type="Gene3D" id="3.40.50.720">
    <property type="entry name" value="NAD(P)-binding Rossmann-like Domain"/>
    <property type="match status" value="1"/>
</dbReference>
<dbReference type="InterPro" id="IPR001509">
    <property type="entry name" value="Epimerase_deHydtase"/>
</dbReference>
<evidence type="ECO:0000313" key="2">
    <source>
        <dbReference type="EMBL" id="SEK85461.1"/>
    </source>
</evidence>
<dbReference type="OrthoDB" id="596910at2"/>
<feature type="domain" description="NAD-dependent epimerase/dehydratase" evidence="1">
    <location>
        <begin position="2"/>
        <end position="189"/>
    </location>
</feature>
<organism evidence="2 3">
    <name type="scientific">Maribacter orientalis</name>
    <dbReference type="NCBI Taxonomy" id="228957"/>
    <lineage>
        <taxon>Bacteria</taxon>
        <taxon>Pseudomonadati</taxon>
        <taxon>Bacteroidota</taxon>
        <taxon>Flavobacteriia</taxon>
        <taxon>Flavobacteriales</taxon>
        <taxon>Flavobacteriaceae</taxon>
        <taxon>Maribacter</taxon>
    </lineage>
</organism>
<dbReference type="InterPro" id="IPR051783">
    <property type="entry name" value="NAD(P)-dependent_oxidoreduct"/>
</dbReference>
<dbReference type="Proteomes" id="UP000198990">
    <property type="component" value="Unassembled WGS sequence"/>
</dbReference>
<dbReference type="STRING" id="228957.SAMN04488008_102303"/>
<dbReference type="PANTHER" id="PTHR48079">
    <property type="entry name" value="PROTEIN YEEZ"/>
    <property type="match status" value="1"/>
</dbReference>
<dbReference type="Pfam" id="PF01370">
    <property type="entry name" value="Epimerase"/>
    <property type="match status" value="1"/>
</dbReference>
<sequence>MILVTGGTGLVGSHLLLRLVNDNIEVRALYRTNEKLEQVKKIFGYYSPNAKKLFKKINWVKGDILDIPSLELAFREVTHVYHCAAYISFNPSDFKLLERINREGTANVVNMCIALGVKKLCHVSTIGTIGKPNSNDKATEETEWSRQHANPYAITKHLAEMEVWRGAQEQLQIVIVNPGVILGPGFWENGSGTFFKTASKGYPFYPPGGSGFITIADVTRSMVELMNSKITGERFILVAKNLSYKEILSQITSTMGKKAPKKELKIWQLQLGKFGDQIRNIVTGKARTITNSTIYGLLHTTEFDNSKISKALEFEFQPLDETIKFSAKLFTEEHS</sequence>
<dbReference type="GO" id="GO:0005737">
    <property type="term" value="C:cytoplasm"/>
    <property type="evidence" value="ECO:0007669"/>
    <property type="project" value="TreeGrafter"/>
</dbReference>
<dbReference type="PANTHER" id="PTHR48079:SF6">
    <property type="entry name" value="NAD(P)-BINDING DOMAIN-CONTAINING PROTEIN-RELATED"/>
    <property type="match status" value="1"/>
</dbReference>
<reference evidence="3" key="1">
    <citation type="submission" date="2016-10" db="EMBL/GenBank/DDBJ databases">
        <authorList>
            <person name="Varghese N."/>
            <person name="Submissions S."/>
        </authorList>
    </citation>
    <scope>NUCLEOTIDE SEQUENCE [LARGE SCALE GENOMIC DNA]</scope>
    <source>
        <strain evidence="3">DSM 16471</strain>
    </source>
</reference>
<proteinExistence type="predicted"/>
<name>A0A1H7KF30_9FLAO</name>
<evidence type="ECO:0000313" key="3">
    <source>
        <dbReference type="Proteomes" id="UP000198990"/>
    </source>
</evidence>
<dbReference type="InterPro" id="IPR036291">
    <property type="entry name" value="NAD(P)-bd_dom_sf"/>
</dbReference>
<accession>A0A1H7KF30</accession>
<dbReference type="AlphaFoldDB" id="A0A1H7KF30"/>